<keyword evidence="3" id="KW-0442">Lipid degradation</keyword>
<comment type="caution">
    <text evidence="5">The sequence shown here is derived from an EMBL/GenBank/DDBJ whole genome shotgun (WGS) entry which is preliminary data.</text>
</comment>
<feature type="domain" description="SGNH hydrolase-type esterase" evidence="4">
    <location>
        <begin position="11"/>
        <end position="192"/>
    </location>
</feature>
<reference evidence="5" key="1">
    <citation type="submission" date="2022-08" db="EMBL/GenBank/DDBJ databases">
        <authorList>
            <person name="Gutierrez-Valencia J."/>
        </authorList>
    </citation>
    <scope>NUCLEOTIDE SEQUENCE</scope>
</reference>
<dbReference type="EMBL" id="CAMGYJ010000005">
    <property type="protein sequence ID" value="CAI0424193.1"/>
    <property type="molecule type" value="Genomic_DNA"/>
</dbReference>
<evidence type="ECO:0000256" key="1">
    <source>
        <dbReference type="ARBA" id="ARBA00008668"/>
    </source>
</evidence>
<dbReference type="Gene3D" id="3.40.50.1110">
    <property type="entry name" value="SGNH hydrolase"/>
    <property type="match status" value="1"/>
</dbReference>
<sequence>MVGTARPVFVLFGSSIVQFSYGVGGWGAMLSDYYSRKADILIRGYGGWNSRDALKVLEQVFPKDAATHPALVIVYFGGNDSCSQDRSIAHVPLPEYYENMNKIAAHLKGLSETIRLIFLTPPPVNEKMVTKYFGDCGRTNERCRMYAEACMKMCSEMGVTCIDLWSVFQQQREDWQTAYFIDGIHLTSEGSKVVGNEILKVIEESEWEPSLHWESMPCEFSGVTLFDTLGYNHFLNSSLP</sequence>
<keyword evidence="6" id="KW-1185">Reference proteome</keyword>
<dbReference type="CDD" id="cd01838">
    <property type="entry name" value="Isoamyl_acetate_hydrolase_like"/>
    <property type="match status" value="1"/>
</dbReference>
<evidence type="ECO:0000259" key="4">
    <source>
        <dbReference type="Pfam" id="PF13472"/>
    </source>
</evidence>
<evidence type="ECO:0000256" key="2">
    <source>
        <dbReference type="ARBA" id="ARBA00022801"/>
    </source>
</evidence>
<dbReference type="GO" id="GO:0016787">
    <property type="term" value="F:hydrolase activity"/>
    <property type="evidence" value="ECO:0007669"/>
    <property type="project" value="UniProtKB-KW"/>
</dbReference>
<dbReference type="PANTHER" id="PTHR14209:SF10">
    <property type="entry name" value="SGNH HYDROLASE-TYPE ESTERASE DOMAIN-CONTAINING PROTEIN"/>
    <property type="match status" value="1"/>
</dbReference>
<evidence type="ECO:0000256" key="3">
    <source>
        <dbReference type="ARBA" id="ARBA00022963"/>
    </source>
</evidence>
<dbReference type="InterPro" id="IPR013830">
    <property type="entry name" value="SGNH_hydro"/>
</dbReference>
<organism evidence="5 6">
    <name type="scientific">Linum tenue</name>
    <dbReference type="NCBI Taxonomy" id="586396"/>
    <lineage>
        <taxon>Eukaryota</taxon>
        <taxon>Viridiplantae</taxon>
        <taxon>Streptophyta</taxon>
        <taxon>Embryophyta</taxon>
        <taxon>Tracheophyta</taxon>
        <taxon>Spermatophyta</taxon>
        <taxon>Magnoliopsida</taxon>
        <taxon>eudicotyledons</taxon>
        <taxon>Gunneridae</taxon>
        <taxon>Pentapetalae</taxon>
        <taxon>rosids</taxon>
        <taxon>fabids</taxon>
        <taxon>Malpighiales</taxon>
        <taxon>Linaceae</taxon>
        <taxon>Linum</taxon>
    </lineage>
</organism>
<keyword evidence="3" id="KW-0443">Lipid metabolism</keyword>
<dbReference type="Pfam" id="PF13472">
    <property type="entry name" value="Lipase_GDSL_2"/>
    <property type="match status" value="1"/>
</dbReference>
<accession>A0AAV0KPT8</accession>
<keyword evidence="2" id="KW-0378">Hydrolase</keyword>
<gene>
    <name evidence="5" type="ORF">LITE_LOCUS19844</name>
</gene>
<dbReference type="InterPro" id="IPR045136">
    <property type="entry name" value="Iah1-like"/>
</dbReference>
<name>A0AAV0KPT8_9ROSI</name>
<dbReference type="Proteomes" id="UP001154282">
    <property type="component" value="Unassembled WGS sequence"/>
</dbReference>
<comment type="similarity">
    <text evidence="1">Belongs to the 'GDSL' lipolytic enzyme family.</text>
</comment>
<dbReference type="GO" id="GO:0016042">
    <property type="term" value="P:lipid catabolic process"/>
    <property type="evidence" value="ECO:0007669"/>
    <property type="project" value="UniProtKB-KW"/>
</dbReference>
<proteinExistence type="inferred from homology"/>
<dbReference type="SUPFAM" id="SSF52266">
    <property type="entry name" value="SGNH hydrolase"/>
    <property type="match status" value="1"/>
</dbReference>
<dbReference type="AlphaFoldDB" id="A0AAV0KPT8"/>
<protein>
    <recommendedName>
        <fullName evidence="4">SGNH hydrolase-type esterase domain-containing protein</fullName>
    </recommendedName>
</protein>
<dbReference type="FunFam" id="3.40.50.1110:FF:000002">
    <property type="entry name" value="isoamyl acetate-hydrolyzing esterase 1 homolog"/>
    <property type="match status" value="1"/>
</dbReference>
<evidence type="ECO:0000313" key="5">
    <source>
        <dbReference type="EMBL" id="CAI0424193.1"/>
    </source>
</evidence>
<dbReference type="InterPro" id="IPR036514">
    <property type="entry name" value="SGNH_hydro_sf"/>
</dbReference>
<evidence type="ECO:0000313" key="6">
    <source>
        <dbReference type="Proteomes" id="UP001154282"/>
    </source>
</evidence>
<dbReference type="PANTHER" id="PTHR14209">
    <property type="entry name" value="ISOAMYL ACETATE-HYDROLYZING ESTERASE 1"/>
    <property type="match status" value="1"/>
</dbReference>